<dbReference type="CDD" id="cd00731">
    <property type="entry name" value="CheA_reg"/>
    <property type="match status" value="1"/>
</dbReference>
<dbReference type="SMART" id="SM00387">
    <property type="entry name" value="HATPase_c"/>
    <property type="match status" value="1"/>
</dbReference>
<feature type="domain" description="HPt" evidence="12">
    <location>
        <begin position="2"/>
        <end position="109"/>
    </location>
</feature>
<dbReference type="FunFam" id="3.30.565.10:FF:000016">
    <property type="entry name" value="Chemotaxis protein CheA, putative"/>
    <property type="match status" value="1"/>
</dbReference>
<feature type="domain" description="CheW-like" evidence="11">
    <location>
        <begin position="504"/>
        <end position="639"/>
    </location>
</feature>
<keyword evidence="5" id="KW-0808">Transferase</keyword>
<protein>
    <recommendedName>
        <fullName evidence="3">Chemotaxis protein CheA</fullName>
        <ecNumber evidence="2">2.7.13.3</ecNumber>
    </recommendedName>
</protein>
<name>A0AAX0YNM0_9GAMM</name>
<dbReference type="GO" id="GO:0000155">
    <property type="term" value="F:phosphorelay sensor kinase activity"/>
    <property type="evidence" value="ECO:0007669"/>
    <property type="project" value="InterPro"/>
</dbReference>
<reference evidence="13 14" key="1">
    <citation type="submission" date="2018-01" db="EMBL/GenBank/DDBJ databases">
        <title>Whole genome sequencing of Histamine producing bacteria.</title>
        <authorList>
            <person name="Butler K."/>
        </authorList>
    </citation>
    <scope>NUCLEOTIDE SEQUENCE [LARGE SCALE GENOMIC DNA]</scope>
    <source>
        <strain evidence="13 14">A1-4</strain>
    </source>
</reference>
<dbReference type="InterPro" id="IPR002545">
    <property type="entry name" value="CheW-lke_dom"/>
</dbReference>
<keyword evidence="6" id="KW-0418">Kinase</keyword>
<dbReference type="InterPro" id="IPR036890">
    <property type="entry name" value="HATPase_C_sf"/>
</dbReference>
<dbReference type="InterPro" id="IPR036641">
    <property type="entry name" value="HPT_dom_sf"/>
</dbReference>
<dbReference type="InterPro" id="IPR036061">
    <property type="entry name" value="CheW-like_dom_sf"/>
</dbReference>
<dbReference type="PROSITE" id="PS50894">
    <property type="entry name" value="HPT"/>
    <property type="match status" value="1"/>
</dbReference>
<dbReference type="PROSITE" id="PS50851">
    <property type="entry name" value="CHEW"/>
    <property type="match status" value="1"/>
</dbReference>
<proteinExistence type="predicted"/>
<evidence type="ECO:0000259" key="10">
    <source>
        <dbReference type="PROSITE" id="PS50109"/>
    </source>
</evidence>
<dbReference type="PRINTS" id="PR00344">
    <property type="entry name" value="BCTRLSENSOR"/>
</dbReference>
<dbReference type="Proteomes" id="UP000240728">
    <property type="component" value="Unassembled WGS sequence"/>
</dbReference>
<dbReference type="CDD" id="cd16916">
    <property type="entry name" value="HATPase_CheA-like"/>
    <property type="match status" value="1"/>
</dbReference>
<evidence type="ECO:0000313" key="14">
    <source>
        <dbReference type="Proteomes" id="UP000240728"/>
    </source>
</evidence>
<evidence type="ECO:0000256" key="7">
    <source>
        <dbReference type="ARBA" id="ARBA00023012"/>
    </source>
</evidence>
<dbReference type="InterPro" id="IPR005467">
    <property type="entry name" value="His_kinase_dom"/>
</dbReference>
<dbReference type="InterPro" id="IPR004358">
    <property type="entry name" value="Sig_transdc_His_kin-like_C"/>
</dbReference>
<dbReference type="Pfam" id="PF02895">
    <property type="entry name" value="H-kinase_dim"/>
    <property type="match status" value="1"/>
</dbReference>
<dbReference type="PANTHER" id="PTHR43395">
    <property type="entry name" value="SENSOR HISTIDINE KINASE CHEA"/>
    <property type="match status" value="1"/>
</dbReference>
<dbReference type="InterPro" id="IPR004105">
    <property type="entry name" value="CheA-like_dim"/>
</dbReference>
<dbReference type="AlphaFoldDB" id="A0AAX0YNM0"/>
<dbReference type="SUPFAM" id="SSF55874">
    <property type="entry name" value="ATPase domain of HSP90 chaperone/DNA topoisomerase II/histidine kinase"/>
    <property type="match status" value="1"/>
</dbReference>
<gene>
    <name evidence="13" type="ORF">C0W53_22915</name>
</gene>
<dbReference type="SMART" id="SM01231">
    <property type="entry name" value="H-kinase_dim"/>
    <property type="match status" value="1"/>
</dbReference>
<dbReference type="GO" id="GO:0005737">
    <property type="term" value="C:cytoplasm"/>
    <property type="evidence" value="ECO:0007669"/>
    <property type="project" value="InterPro"/>
</dbReference>
<dbReference type="InterPro" id="IPR008207">
    <property type="entry name" value="Sig_transdc_His_kin_Hpt_dom"/>
</dbReference>
<dbReference type="EMBL" id="PYOZ01000037">
    <property type="protein sequence ID" value="PSX38699.1"/>
    <property type="molecule type" value="Genomic_DNA"/>
</dbReference>
<dbReference type="SMART" id="SM00260">
    <property type="entry name" value="CheW"/>
    <property type="match status" value="1"/>
</dbReference>
<evidence type="ECO:0000256" key="8">
    <source>
        <dbReference type="ARBA" id="ARBA00035100"/>
    </source>
</evidence>
<organism evidence="13 14">
    <name type="scientific">Photobacterium kishitanii</name>
    <dbReference type="NCBI Taxonomy" id="318456"/>
    <lineage>
        <taxon>Bacteria</taxon>
        <taxon>Pseudomonadati</taxon>
        <taxon>Pseudomonadota</taxon>
        <taxon>Gammaproteobacteria</taxon>
        <taxon>Vibrionales</taxon>
        <taxon>Vibrionaceae</taxon>
        <taxon>Photobacterium</taxon>
    </lineage>
</organism>
<dbReference type="GO" id="GO:0006935">
    <property type="term" value="P:chemotaxis"/>
    <property type="evidence" value="ECO:0007669"/>
    <property type="project" value="InterPro"/>
</dbReference>
<dbReference type="FunFam" id="1.20.120.160:FF:000008">
    <property type="entry name" value="Chemotaxis sensor histidine kinase CheA"/>
    <property type="match status" value="1"/>
</dbReference>
<dbReference type="Pfam" id="PF02518">
    <property type="entry name" value="HATPase_c"/>
    <property type="match status" value="1"/>
</dbReference>
<sequence>MDFGLDAEILDDFLIEAGEILDLLSEQLIQLEQAPNDADLLNSIFRGFHTVKGGSGFLSLTPMVDCCHGAENIFDVLRNHKRTLTPELMDIILLALDAVKNMFEELQMGNSELAPVSEELISQLHKFSKPETEDESCNLHVVDITEEAAFNKHCSLEDSGLDNVGIDNLSNHKFQLLLDSIDNNTNTQDLITSELNQFDADADADAEITDEEFERLLDELHGKGNGPVIQQPTLVTAAIKQPQVIATPKKHETTVRVETSTLDDIMNMVGELVLVRNRLLALSSSNSSNNEEMSKTIASLDIVTADLQSGVMRTRMQPIKKVFGKFPRVVRDLARTLDKKIELTLVGEDTDLDKNLVEALADPLVHLVRNSVDHGIEMPSERLAKGKPETGVIILSASQEGDHILLSIQDDGAGMDPEKLKNIAINRGILDEESAARMTDENAYQLIFEPGFSTKTEISDISGRGVGMDVVKTSLIKLSGTITVKSELGKGSTIEIKVPLTLAILPALMIGVLSNKFALPLTNVKEIINIQSKEISIVGGFHTIYVRNKPIQLFYLEDWLCKSTANMNSDKSRHVIITHCGNETFGFVVSNLVGQEEVVIKPLDNLLKGTPGMAGATITSDGGIALIIDIPALVKHYIGN</sequence>
<dbReference type="Gene3D" id="1.10.287.560">
    <property type="entry name" value="Histidine kinase CheA-like, homodimeric domain"/>
    <property type="match status" value="1"/>
</dbReference>
<feature type="modified residue" description="Phosphohistidine" evidence="9">
    <location>
        <position position="49"/>
    </location>
</feature>
<evidence type="ECO:0000256" key="9">
    <source>
        <dbReference type="PROSITE-ProRule" id="PRU00110"/>
    </source>
</evidence>
<evidence type="ECO:0000256" key="4">
    <source>
        <dbReference type="ARBA" id="ARBA00022553"/>
    </source>
</evidence>
<dbReference type="Pfam" id="PF01584">
    <property type="entry name" value="CheW"/>
    <property type="match status" value="1"/>
</dbReference>
<evidence type="ECO:0000313" key="13">
    <source>
        <dbReference type="EMBL" id="PSX38699.1"/>
    </source>
</evidence>
<evidence type="ECO:0000256" key="3">
    <source>
        <dbReference type="ARBA" id="ARBA00021495"/>
    </source>
</evidence>
<keyword evidence="7" id="KW-0902">Two-component regulatory system</keyword>
<keyword evidence="4 9" id="KW-0597">Phosphoprotein</keyword>
<dbReference type="Gene3D" id="2.30.30.40">
    <property type="entry name" value="SH3 Domains"/>
    <property type="match status" value="1"/>
</dbReference>
<evidence type="ECO:0000256" key="5">
    <source>
        <dbReference type="ARBA" id="ARBA00022679"/>
    </source>
</evidence>
<dbReference type="InterPro" id="IPR037006">
    <property type="entry name" value="CheA-like_homodim_sf"/>
</dbReference>
<dbReference type="Gene3D" id="3.30.565.10">
    <property type="entry name" value="Histidine kinase-like ATPase, C-terminal domain"/>
    <property type="match status" value="1"/>
</dbReference>
<accession>A0AAX0YNM0</accession>
<dbReference type="InterPro" id="IPR003594">
    <property type="entry name" value="HATPase_dom"/>
</dbReference>
<dbReference type="InterPro" id="IPR036097">
    <property type="entry name" value="HisK_dim/P_sf"/>
</dbReference>
<dbReference type="InterPro" id="IPR051315">
    <property type="entry name" value="Bact_Chemotaxis_CheA"/>
</dbReference>
<evidence type="ECO:0000256" key="1">
    <source>
        <dbReference type="ARBA" id="ARBA00000085"/>
    </source>
</evidence>
<comment type="catalytic activity">
    <reaction evidence="1">
        <text>ATP + protein L-histidine = ADP + protein N-phospho-L-histidine.</text>
        <dbReference type="EC" id="2.7.13.3"/>
    </reaction>
</comment>
<comment type="function">
    <text evidence="8">Involved in the transmission of sensory signals from the chemoreceptors to the flagellar motors. CheA is autophosphorylated; it can transfer its phosphate group to either CheB or CheY.</text>
</comment>
<dbReference type="CDD" id="cd00088">
    <property type="entry name" value="HPT"/>
    <property type="match status" value="1"/>
</dbReference>
<comment type="caution">
    <text evidence="13">The sequence shown here is derived from an EMBL/GenBank/DDBJ whole genome shotgun (WGS) entry which is preliminary data.</text>
</comment>
<keyword evidence="14" id="KW-1185">Reference proteome</keyword>
<dbReference type="SUPFAM" id="SSF50341">
    <property type="entry name" value="CheW-like"/>
    <property type="match status" value="1"/>
</dbReference>
<evidence type="ECO:0000256" key="6">
    <source>
        <dbReference type="ARBA" id="ARBA00022777"/>
    </source>
</evidence>
<dbReference type="Gene3D" id="1.20.120.160">
    <property type="entry name" value="HPT domain"/>
    <property type="match status" value="1"/>
</dbReference>
<evidence type="ECO:0000259" key="12">
    <source>
        <dbReference type="PROSITE" id="PS50894"/>
    </source>
</evidence>
<dbReference type="FunFam" id="2.30.30.40:FF:000048">
    <property type="entry name" value="Chemotaxis protein CheA, putative"/>
    <property type="match status" value="1"/>
</dbReference>
<dbReference type="EC" id="2.7.13.3" evidence="2"/>
<dbReference type="Pfam" id="PF01627">
    <property type="entry name" value="Hpt"/>
    <property type="match status" value="1"/>
</dbReference>
<dbReference type="SUPFAM" id="SSF47384">
    <property type="entry name" value="Homodimeric domain of signal transducing histidine kinase"/>
    <property type="match status" value="1"/>
</dbReference>
<dbReference type="PROSITE" id="PS50109">
    <property type="entry name" value="HIS_KIN"/>
    <property type="match status" value="1"/>
</dbReference>
<dbReference type="SUPFAM" id="SSF47226">
    <property type="entry name" value="Histidine-containing phosphotransfer domain, HPT domain"/>
    <property type="match status" value="1"/>
</dbReference>
<dbReference type="SMART" id="SM00073">
    <property type="entry name" value="HPT"/>
    <property type="match status" value="1"/>
</dbReference>
<dbReference type="PANTHER" id="PTHR43395:SF1">
    <property type="entry name" value="CHEMOTAXIS PROTEIN CHEA"/>
    <property type="match status" value="1"/>
</dbReference>
<feature type="domain" description="Histidine kinase" evidence="10">
    <location>
        <begin position="291"/>
        <end position="502"/>
    </location>
</feature>
<dbReference type="RefSeq" id="WP_045043241.1">
    <property type="nucleotide sequence ID" value="NZ_JZTB01000013.1"/>
</dbReference>
<evidence type="ECO:0000259" key="11">
    <source>
        <dbReference type="PROSITE" id="PS50851"/>
    </source>
</evidence>
<evidence type="ECO:0000256" key="2">
    <source>
        <dbReference type="ARBA" id="ARBA00012438"/>
    </source>
</evidence>